<dbReference type="InterPro" id="IPR044290">
    <property type="entry name" value="RRA1/2/3"/>
</dbReference>
<dbReference type="PANTHER" id="PTHR46581">
    <property type="entry name" value="ARABINOSYLTRANSFERASE RRA3"/>
    <property type="match status" value="1"/>
</dbReference>
<dbReference type="AlphaFoldDB" id="A0A8S0T0H4"/>
<dbReference type="EMBL" id="CACTIH010005613">
    <property type="protein sequence ID" value="CAA2998959.1"/>
    <property type="molecule type" value="Genomic_DNA"/>
</dbReference>
<keyword evidence="2" id="KW-0328">Glycosyltransferase</keyword>
<dbReference type="Pfam" id="PF03407">
    <property type="entry name" value="Nucleotid_trans"/>
    <property type="match status" value="1"/>
</dbReference>
<evidence type="ECO:0000256" key="3">
    <source>
        <dbReference type="SAM" id="Coils"/>
    </source>
</evidence>
<dbReference type="GO" id="GO:0071555">
    <property type="term" value="P:cell wall organization"/>
    <property type="evidence" value="ECO:0007669"/>
    <property type="project" value="UniProtKB-KW"/>
</dbReference>
<dbReference type="GO" id="GO:0000139">
    <property type="term" value="C:Golgi membrane"/>
    <property type="evidence" value="ECO:0007669"/>
    <property type="project" value="UniProtKB-SubCell"/>
</dbReference>
<keyword evidence="2" id="KW-0735">Signal-anchor</keyword>
<dbReference type="Proteomes" id="UP000594638">
    <property type="component" value="Unassembled WGS sequence"/>
</dbReference>
<keyword evidence="3" id="KW-0175">Coiled coil</keyword>
<keyword evidence="2" id="KW-0812">Transmembrane</keyword>
<dbReference type="InterPro" id="IPR029044">
    <property type="entry name" value="Nucleotide-diphossugar_trans"/>
</dbReference>
<comment type="caution">
    <text evidence="5">The sequence shown here is derived from an EMBL/GenBank/DDBJ whole genome shotgun (WGS) entry which is preliminary data.</text>
</comment>
<evidence type="ECO:0000313" key="5">
    <source>
        <dbReference type="EMBL" id="CAA2998959.1"/>
    </source>
</evidence>
<accession>A0A8S0T0H4</accession>
<dbReference type="GO" id="GO:0016757">
    <property type="term" value="F:glycosyltransferase activity"/>
    <property type="evidence" value="ECO:0007669"/>
    <property type="project" value="UniProtKB-KW"/>
</dbReference>
<organism evidence="5 6">
    <name type="scientific">Olea europaea subsp. europaea</name>
    <dbReference type="NCBI Taxonomy" id="158383"/>
    <lineage>
        <taxon>Eukaryota</taxon>
        <taxon>Viridiplantae</taxon>
        <taxon>Streptophyta</taxon>
        <taxon>Embryophyta</taxon>
        <taxon>Tracheophyta</taxon>
        <taxon>Spermatophyta</taxon>
        <taxon>Magnoliopsida</taxon>
        <taxon>eudicotyledons</taxon>
        <taxon>Gunneridae</taxon>
        <taxon>Pentapetalae</taxon>
        <taxon>asterids</taxon>
        <taxon>lamiids</taxon>
        <taxon>Lamiales</taxon>
        <taxon>Oleaceae</taxon>
        <taxon>Oleeae</taxon>
        <taxon>Olea</taxon>
    </lineage>
</organism>
<dbReference type="PROSITE" id="PS51257">
    <property type="entry name" value="PROKAR_LIPOPROTEIN"/>
    <property type="match status" value="1"/>
</dbReference>
<feature type="coiled-coil region" evidence="3">
    <location>
        <begin position="74"/>
        <end position="122"/>
    </location>
</feature>
<keyword evidence="2" id="KW-0961">Cell wall biogenesis/degradation</keyword>
<gene>
    <name evidence="5" type="ORF">OLEA9_A045425</name>
</gene>
<evidence type="ECO:0000256" key="1">
    <source>
        <dbReference type="ARBA" id="ARBA00007033"/>
    </source>
</evidence>
<comment type="subcellular location">
    <subcellularLocation>
        <location evidence="2">Golgi apparatus membrane</location>
        <topology evidence="2">Single-pass type II membrane protein</topology>
    </subcellularLocation>
</comment>
<dbReference type="OrthoDB" id="540503at2759"/>
<sequence length="432" mass="49011">MMSRRDSALMRKDTSQSIRRSRIAAAIAVGIFLGCVFAFLYPDGFFVSTPPIHHSVDISNSEVASSSCDSSERINMLKSEFVAASNKNAELKKQLRELTEKLRLAEQRKDNAQKEVLVLGEQQKAGLFGTVKGVRTNLNVVPDESVNPRLAKILEKVAIKREVIVALANSNVRDMLEVWFTNIKRVGITNYLVVALDDGIANLCRSKDVPVYKENPDEGIDSVAMAGGNHVVSGLKFRVLREFLQLGYSVLLSDVDIVYLQNPFDHLYRDSDVESMTDGHNNMTAYGFNDVFDEPQMGWARYAHTMRIWVYNSGFFYIRPTIPSIELLDRVAGRLSREKAWDQAVFNEELFFPSHPGYDGLHASRRTMDYYLFMNSKVLFKTVRKDSKLSKLKPVIVHINYHPDKFQRMKAVVDYYVNGNQDALKPFPDGSE</sequence>
<keyword evidence="2" id="KW-0808">Transferase</keyword>
<dbReference type="EC" id="2.4.2.-" evidence="2"/>
<proteinExistence type="inferred from homology"/>
<evidence type="ECO:0000313" key="6">
    <source>
        <dbReference type="Proteomes" id="UP000594638"/>
    </source>
</evidence>
<keyword evidence="6" id="KW-1185">Reference proteome</keyword>
<protein>
    <recommendedName>
        <fullName evidence="2">Glycosyltransferase</fullName>
        <ecNumber evidence="2">2.4.2.-</ecNumber>
    </recommendedName>
</protein>
<keyword evidence="2" id="KW-0333">Golgi apparatus</keyword>
<dbReference type="InterPro" id="IPR005069">
    <property type="entry name" value="Nucl-diP-sugar_transferase"/>
</dbReference>
<dbReference type="SUPFAM" id="SSF53448">
    <property type="entry name" value="Nucleotide-diphospho-sugar transferases"/>
    <property type="match status" value="1"/>
</dbReference>
<reference evidence="5 6" key="1">
    <citation type="submission" date="2019-12" db="EMBL/GenBank/DDBJ databases">
        <authorList>
            <person name="Alioto T."/>
            <person name="Alioto T."/>
            <person name="Gomez Garrido J."/>
        </authorList>
    </citation>
    <scope>NUCLEOTIDE SEQUENCE [LARGE SCALE GENOMIC DNA]</scope>
</reference>
<evidence type="ECO:0000256" key="2">
    <source>
        <dbReference type="RuleBase" id="RU363055"/>
    </source>
</evidence>
<evidence type="ECO:0000259" key="4">
    <source>
        <dbReference type="Pfam" id="PF03407"/>
    </source>
</evidence>
<dbReference type="PANTHER" id="PTHR46581:SF3">
    <property type="entry name" value="ARABINOSYLTRANSFERASE RRA3"/>
    <property type="match status" value="1"/>
</dbReference>
<name>A0A8S0T0H4_OLEEU</name>
<dbReference type="Gramene" id="OE9A045425T1">
    <property type="protein sequence ID" value="OE9A045425C1"/>
    <property type="gene ID" value="OE9A045425"/>
</dbReference>
<comment type="similarity">
    <text evidence="1 2">Belongs to the glycosyltransferase 77 family.</text>
</comment>
<feature type="domain" description="Nucleotide-diphospho-sugar transferase" evidence="4">
    <location>
        <begin position="188"/>
        <end position="409"/>
    </location>
</feature>
<dbReference type="GO" id="GO:0080147">
    <property type="term" value="P:root hair cell development"/>
    <property type="evidence" value="ECO:0007669"/>
    <property type="project" value="InterPro"/>
</dbReference>